<dbReference type="Gene3D" id="3.40.50.1820">
    <property type="entry name" value="alpha/beta hydrolase"/>
    <property type="match status" value="1"/>
</dbReference>
<dbReference type="PANTHER" id="PTHR43798">
    <property type="entry name" value="MONOACYLGLYCEROL LIPASE"/>
    <property type="match status" value="1"/>
</dbReference>
<dbReference type="SUPFAM" id="SSF53474">
    <property type="entry name" value="alpha/beta-Hydrolases"/>
    <property type="match status" value="1"/>
</dbReference>
<accession>A0AAU9CWM2</accession>
<dbReference type="GO" id="GO:0016020">
    <property type="term" value="C:membrane"/>
    <property type="evidence" value="ECO:0007669"/>
    <property type="project" value="TreeGrafter"/>
</dbReference>
<dbReference type="PANTHER" id="PTHR43798:SF33">
    <property type="entry name" value="HYDROLASE, PUTATIVE (AFU_ORTHOLOGUE AFUA_2G14860)-RELATED"/>
    <property type="match status" value="1"/>
</dbReference>
<dbReference type="PROSITE" id="PS51257">
    <property type="entry name" value="PROKAR_LIPOPROTEIN"/>
    <property type="match status" value="1"/>
</dbReference>
<dbReference type="AlphaFoldDB" id="A0AAU9CWM2"/>
<evidence type="ECO:0000313" key="2">
    <source>
        <dbReference type="EMBL" id="BDD09802.1"/>
    </source>
</evidence>
<feature type="domain" description="AB hydrolase-1" evidence="1">
    <location>
        <begin position="58"/>
        <end position="164"/>
    </location>
</feature>
<dbReference type="InterPro" id="IPR029058">
    <property type="entry name" value="AB_hydrolase_fold"/>
</dbReference>
<gene>
    <name evidence="2" type="ORF">FUAX_22340</name>
</gene>
<evidence type="ECO:0000259" key="1">
    <source>
        <dbReference type="Pfam" id="PF00561"/>
    </source>
</evidence>
<dbReference type="RefSeq" id="WP_338391393.1">
    <property type="nucleotide sequence ID" value="NZ_AP025314.1"/>
</dbReference>
<name>A0AAU9CWM2_9BACT</name>
<dbReference type="InterPro" id="IPR000073">
    <property type="entry name" value="AB_hydrolase_1"/>
</dbReference>
<protein>
    <recommendedName>
        <fullName evidence="1">AB hydrolase-1 domain-containing protein</fullName>
    </recommendedName>
</protein>
<organism evidence="2 3">
    <name type="scientific">Fulvitalea axinellae</name>
    <dbReference type="NCBI Taxonomy" id="1182444"/>
    <lineage>
        <taxon>Bacteria</taxon>
        <taxon>Pseudomonadati</taxon>
        <taxon>Bacteroidota</taxon>
        <taxon>Cytophagia</taxon>
        <taxon>Cytophagales</taxon>
        <taxon>Persicobacteraceae</taxon>
        <taxon>Fulvitalea</taxon>
    </lineage>
</organism>
<proteinExistence type="predicted"/>
<evidence type="ECO:0000313" key="3">
    <source>
        <dbReference type="Proteomes" id="UP001348817"/>
    </source>
</evidence>
<dbReference type="InterPro" id="IPR050266">
    <property type="entry name" value="AB_hydrolase_sf"/>
</dbReference>
<sequence length="272" mass="30617">MRIYGLRAFWGLTLLFIAISMGCSSSQKKSHKKVQGSYRFQSKDGVLHYVDFGGEDLPVLLLVHGSPGDYKALINIANENRVKESFRPVLVDRPGYGETKIKKKMTVADQARLFSNLLDSLDADEAYLLGHSYGGAVVAEMLTLNNPKVKGALLLAPTLSPKHQKRKYYNYLAKGFSPVLSRGLASSNKEMWTLSKELESLQGRLNRIRVPVLMMHGEKDWLVPFATVKYCKEYFSNECLTVKELPEAGHFLPWKNKGEVLDALNELKTKCE</sequence>
<dbReference type="EMBL" id="AP025314">
    <property type="protein sequence ID" value="BDD09802.1"/>
    <property type="molecule type" value="Genomic_DNA"/>
</dbReference>
<dbReference type="Pfam" id="PF00561">
    <property type="entry name" value="Abhydrolase_1"/>
    <property type="match status" value="1"/>
</dbReference>
<reference evidence="2 3" key="1">
    <citation type="submission" date="2021-12" db="EMBL/GenBank/DDBJ databases">
        <title>Genome sequencing of bacteria with rrn-lacking chromosome and rrn-plasmid.</title>
        <authorList>
            <person name="Anda M."/>
            <person name="Iwasaki W."/>
        </authorList>
    </citation>
    <scope>NUCLEOTIDE SEQUENCE [LARGE SCALE GENOMIC DNA]</scope>
    <source>
        <strain evidence="2 3">DSM 100852</strain>
    </source>
</reference>
<keyword evidence="3" id="KW-1185">Reference proteome</keyword>
<dbReference type="KEGG" id="fax:FUAX_22340"/>
<dbReference type="Proteomes" id="UP001348817">
    <property type="component" value="Chromosome"/>
</dbReference>